<dbReference type="RefSeq" id="WP_164273508.1">
    <property type="nucleotide sequence ID" value="NZ_JAAGMQ010000344.1"/>
</dbReference>
<proteinExistence type="predicted"/>
<dbReference type="AlphaFoldDB" id="A0A6G3TB03"/>
<dbReference type="NCBIfam" id="TIGR04474">
    <property type="entry name" value="tcm_partner"/>
    <property type="match status" value="1"/>
</dbReference>
<comment type="caution">
    <text evidence="1">The sequence shown here is derived from an EMBL/GenBank/DDBJ whole genome shotgun (WGS) entry which is preliminary data.</text>
</comment>
<gene>
    <name evidence="1" type="primary">tcmP</name>
    <name evidence="1" type="ORF">G3I66_11510</name>
</gene>
<dbReference type="Proteomes" id="UP000475666">
    <property type="component" value="Unassembled WGS sequence"/>
</dbReference>
<evidence type="ECO:0000313" key="2">
    <source>
        <dbReference type="Proteomes" id="UP000475666"/>
    </source>
</evidence>
<sequence length="278" mass="31017">MTAHALRGRAEKHLSAVLDRAAGSPLFAFLDPFGLGLSFDALTQDIFGSRARRGLTGRHATEVLLNFNANAVRRIGGLLTSTKQTPSKPATLSAMDAACGGDWWRQEFLDSADNQEAVRRITNGFVTRVSHEIRSGSWTIAVRNRAHHQVAYNLVLFTRHNDGMWLFGEAVSLAQVEWRRAQLPPEEDGMLWNPIDSFEEEEAVRAQEWIRTIRKNIERLLVSKGNFLVDTHQREIMAGVAGEAREMHIRAAVKELYKEGKTGCTGVGSVRQLRISSV</sequence>
<dbReference type="EMBL" id="JAAGMQ010000344">
    <property type="protein sequence ID" value="NEC33804.1"/>
    <property type="molecule type" value="Genomic_DNA"/>
</dbReference>
<protein>
    <submittedName>
        <fullName evidence="1">Three-Cys-motif partner protein TcmP</fullName>
    </submittedName>
</protein>
<name>A0A6G3TB03_9ACTN</name>
<organism evidence="1 2">
    <name type="scientific">Streptomyces rubrogriseus</name>
    <dbReference type="NCBI Taxonomy" id="194673"/>
    <lineage>
        <taxon>Bacteria</taxon>
        <taxon>Bacillati</taxon>
        <taxon>Actinomycetota</taxon>
        <taxon>Actinomycetes</taxon>
        <taxon>Kitasatosporales</taxon>
        <taxon>Streptomycetaceae</taxon>
        <taxon>Streptomyces</taxon>
        <taxon>Streptomyces violaceoruber group</taxon>
    </lineage>
</organism>
<dbReference type="InterPro" id="IPR031009">
    <property type="entry name" value="Tcm_partner"/>
</dbReference>
<evidence type="ECO:0000313" key="1">
    <source>
        <dbReference type="EMBL" id="NEC33804.1"/>
    </source>
</evidence>
<reference evidence="1 2" key="1">
    <citation type="submission" date="2020-01" db="EMBL/GenBank/DDBJ databases">
        <title>Insect and environment-associated Actinomycetes.</title>
        <authorList>
            <person name="Currrie C."/>
            <person name="Chevrette M."/>
            <person name="Carlson C."/>
            <person name="Stubbendieck R."/>
            <person name="Wendt-Pienkowski E."/>
        </authorList>
    </citation>
    <scope>NUCLEOTIDE SEQUENCE [LARGE SCALE GENOMIC DNA]</scope>
    <source>
        <strain evidence="1 2">SID7739</strain>
    </source>
</reference>
<accession>A0A6G3TB03</accession>